<dbReference type="InterPro" id="IPR038488">
    <property type="entry name" value="Integrase_DNA-bd_sf"/>
</dbReference>
<keyword evidence="4" id="KW-0233">DNA recombination</keyword>
<reference evidence="9" key="1">
    <citation type="submission" date="2016-10" db="EMBL/GenBank/DDBJ databases">
        <authorList>
            <person name="Varghese N."/>
            <person name="Submissions S."/>
        </authorList>
    </citation>
    <scope>NUCLEOTIDE SEQUENCE [LARGE SCALE GENOMIC DNA]</scope>
    <source>
        <strain evidence="9">DSM 217</strain>
    </source>
</reference>
<dbReference type="PANTHER" id="PTHR30629">
    <property type="entry name" value="PROPHAGE INTEGRASE"/>
    <property type="match status" value="1"/>
</dbReference>
<dbReference type="AlphaFoldDB" id="A0A1H2Y216"/>
<dbReference type="PANTHER" id="PTHR30629:SF2">
    <property type="entry name" value="PROPHAGE INTEGRASE INTS-RELATED"/>
    <property type="match status" value="1"/>
</dbReference>
<dbReference type="PROSITE" id="PS51898">
    <property type="entry name" value="TYR_RECOMBINASE"/>
    <property type="match status" value="1"/>
</dbReference>
<dbReference type="InterPro" id="IPR044068">
    <property type="entry name" value="CB"/>
</dbReference>
<dbReference type="EMBL" id="FNNZ01000012">
    <property type="protein sequence ID" value="SDW99202.1"/>
    <property type="molecule type" value="Genomic_DNA"/>
</dbReference>
<dbReference type="Gene3D" id="3.30.160.390">
    <property type="entry name" value="Integrase, DNA-binding domain"/>
    <property type="match status" value="1"/>
</dbReference>
<dbReference type="InterPro" id="IPR025166">
    <property type="entry name" value="Integrase_DNA_bind_dom"/>
</dbReference>
<protein>
    <submittedName>
        <fullName evidence="8">Site-specific recombinase XerD</fullName>
    </submittedName>
</protein>
<proteinExistence type="inferred from homology"/>
<organism evidence="8 9">
    <name type="scientific">Thiocapsa roseopersicina</name>
    <dbReference type="NCBI Taxonomy" id="1058"/>
    <lineage>
        <taxon>Bacteria</taxon>
        <taxon>Pseudomonadati</taxon>
        <taxon>Pseudomonadota</taxon>
        <taxon>Gammaproteobacteria</taxon>
        <taxon>Chromatiales</taxon>
        <taxon>Chromatiaceae</taxon>
        <taxon>Thiocapsa</taxon>
    </lineage>
</organism>
<dbReference type="Pfam" id="PF13356">
    <property type="entry name" value="Arm-DNA-bind_3"/>
    <property type="match status" value="1"/>
</dbReference>
<dbReference type="InterPro" id="IPR002104">
    <property type="entry name" value="Integrase_catalytic"/>
</dbReference>
<dbReference type="OrthoDB" id="9795573at2"/>
<feature type="domain" description="Core-binding (CB)" evidence="7">
    <location>
        <begin position="101"/>
        <end position="178"/>
    </location>
</feature>
<accession>A0A1H2Y216</accession>
<evidence type="ECO:0000313" key="9">
    <source>
        <dbReference type="Proteomes" id="UP000198816"/>
    </source>
</evidence>
<feature type="domain" description="Tyr recombinase" evidence="6">
    <location>
        <begin position="208"/>
        <end position="388"/>
    </location>
</feature>
<evidence type="ECO:0000259" key="6">
    <source>
        <dbReference type="PROSITE" id="PS51898"/>
    </source>
</evidence>
<sequence>MSDKFRFTKTRIEALGPADPGKRRFHYDADTPGLSVQVTASGTKTFYVYRWVGGKPEKIRLGAFPAMTVEQAQRETRKVLGTIAEGKSPAAEKRAIKAESVTLKEAFAEYLDARDLKPGTVHDYKRHMTESFPDWQDRRLTEITRDMVERRHAKLGERSEARANGAMRVLRAILNFAAGKYETASGQPIILDIPTKRLSATRRWYRVERRQTLIRPAQLPAWWSAVEALESETIRDYLKVLILTGLRRGECARLEWKDIDLEGRTLTAPDTKNRNPHTLPLSSYLVELFRRRSKASDGSRFVFPVGPRRANKDEDGHLNDARHSMNAVAEASGVRFTPHDLRRTFITIAEGLDIPAYALKRLLNHKSGADVTGGYLVIDTERLRDPMERITGFILKAAGVMQSADVVALRADSA</sequence>
<dbReference type="Proteomes" id="UP000198816">
    <property type="component" value="Unassembled WGS sequence"/>
</dbReference>
<keyword evidence="3 5" id="KW-0238">DNA-binding</keyword>
<dbReference type="PROSITE" id="PS51900">
    <property type="entry name" value="CB"/>
    <property type="match status" value="1"/>
</dbReference>
<gene>
    <name evidence="8" type="ORF">SAMN05421783_1125</name>
</gene>
<keyword evidence="2" id="KW-0229">DNA integration</keyword>
<name>A0A1H2Y216_THIRO</name>
<evidence type="ECO:0000256" key="2">
    <source>
        <dbReference type="ARBA" id="ARBA00022908"/>
    </source>
</evidence>
<dbReference type="GO" id="GO:0003677">
    <property type="term" value="F:DNA binding"/>
    <property type="evidence" value="ECO:0007669"/>
    <property type="project" value="UniProtKB-UniRule"/>
</dbReference>
<dbReference type="InterPro" id="IPR011010">
    <property type="entry name" value="DNA_brk_join_enz"/>
</dbReference>
<dbReference type="Gene3D" id="1.10.150.130">
    <property type="match status" value="1"/>
</dbReference>
<dbReference type="Gene3D" id="1.10.443.10">
    <property type="entry name" value="Intergrase catalytic core"/>
    <property type="match status" value="1"/>
</dbReference>
<evidence type="ECO:0000256" key="4">
    <source>
        <dbReference type="ARBA" id="ARBA00023172"/>
    </source>
</evidence>
<dbReference type="GO" id="GO:0006310">
    <property type="term" value="P:DNA recombination"/>
    <property type="evidence" value="ECO:0007669"/>
    <property type="project" value="UniProtKB-KW"/>
</dbReference>
<dbReference type="InterPro" id="IPR010998">
    <property type="entry name" value="Integrase_recombinase_N"/>
</dbReference>
<keyword evidence="9" id="KW-1185">Reference proteome</keyword>
<dbReference type="SUPFAM" id="SSF56349">
    <property type="entry name" value="DNA breaking-rejoining enzymes"/>
    <property type="match status" value="1"/>
</dbReference>
<evidence type="ECO:0000256" key="3">
    <source>
        <dbReference type="ARBA" id="ARBA00023125"/>
    </source>
</evidence>
<dbReference type="InterPro" id="IPR050808">
    <property type="entry name" value="Phage_Integrase"/>
</dbReference>
<dbReference type="STRING" id="1058.SAMN05421783_1125"/>
<evidence type="ECO:0000259" key="7">
    <source>
        <dbReference type="PROSITE" id="PS51900"/>
    </source>
</evidence>
<evidence type="ECO:0000256" key="5">
    <source>
        <dbReference type="PROSITE-ProRule" id="PRU01248"/>
    </source>
</evidence>
<dbReference type="GO" id="GO:0015074">
    <property type="term" value="P:DNA integration"/>
    <property type="evidence" value="ECO:0007669"/>
    <property type="project" value="UniProtKB-KW"/>
</dbReference>
<dbReference type="Pfam" id="PF00589">
    <property type="entry name" value="Phage_integrase"/>
    <property type="match status" value="1"/>
</dbReference>
<evidence type="ECO:0000313" key="8">
    <source>
        <dbReference type="EMBL" id="SDW99202.1"/>
    </source>
</evidence>
<evidence type="ECO:0000256" key="1">
    <source>
        <dbReference type="ARBA" id="ARBA00008857"/>
    </source>
</evidence>
<comment type="similarity">
    <text evidence="1">Belongs to the 'phage' integrase family.</text>
</comment>
<dbReference type="RefSeq" id="WP_093032808.1">
    <property type="nucleotide sequence ID" value="NZ_FNNZ01000012.1"/>
</dbReference>
<dbReference type="InterPro" id="IPR013762">
    <property type="entry name" value="Integrase-like_cat_sf"/>
</dbReference>